<sequence length="52" mass="5382">MGGALPQDVREILSGVLAPGEEVLAVIAERGIRVIGAVAAERGQRSANQVRT</sequence>
<name>F8C9P1_MYXFH</name>
<evidence type="ECO:0000313" key="2">
    <source>
        <dbReference type="Proteomes" id="UP000000488"/>
    </source>
</evidence>
<dbReference type="HOGENOM" id="CLU_3082140_0_0_7"/>
<organism evidence="1 2">
    <name type="scientific">Myxococcus fulvus (strain ATCC BAA-855 / HW-1)</name>
    <dbReference type="NCBI Taxonomy" id="483219"/>
    <lineage>
        <taxon>Bacteria</taxon>
        <taxon>Pseudomonadati</taxon>
        <taxon>Myxococcota</taxon>
        <taxon>Myxococcia</taxon>
        <taxon>Myxococcales</taxon>
        <taxon>Cystobacterineae</taxon>
        <taxon>Myxococcaceae</taxon>
        <taxon>Myxococcus</taxon>
    </lineage>
</organism>
<dbReference type="KEGG" id="mfu:LILAB_32195"/>
<dbReference type="Proteomes" id="UP000000488">
    <property type="component" value="Chromosome"/>
</dbReference>
<protein>
    <submittedName>
        <fullName evidence="1">Uncharacterized protein</fullName>
    </submittedName>
</protein>
<proteinExistence type="predicted"/>
<reference evidence="1 2" key="1">
    <citation type="journal article" date="2011" name="J. Bacteriol.">
        <title>Genome sequence of the halotolerant marine bacterium Myxococcus fulvus HW-1.</title>
        <authorList>
            <person name="Li Z.F."/>
            <person name="Li X."/>
            <person name="Liu H."/>
            <person name="Liu X."/>
            <person name="Han K."/>
            <person name="Wu Z.H."/>
            <person name="Hu W."/>
            <person name="Li F.F."/>
            <person name="Li Y.Z."/>
        </authorList>
    </citation>
    <scope>NUCLEOTIDE SEQUENCE [LARGE SCALE GENOMIC DNA]</scope>
    <source>
        <strain evidence="2">ATCC BAA-855 / HW-1</strain>
    </source>
</reference>
<dbReference type="EMBL" id="CP002830">
    <property type="protein sequence ID" value="AEI68320.1"/>
    <property type="molecule type" value="Genomic_DNA"/>
</dbReference>
<dbReference type="AlphaFoldDB" id="F8C9P1"/>
<gene>
    <name evidence="1" type="ordered locus">LILAB_32195</name>
</gene>
<accession>F8C9P1</accession>
<evidence type="ECO:0000313" key="1">
    <source>
        <dbReference type="EMBL" id="AEI68320.1"/>
    </source>
</evidence>